<dbReference type="Proteomes" id="UP001595909">
    <property type="component" value="Unassembled WGS sequence"/>
</dbReference>
<dbReference type="InterPro" id="IPR034660">
    <property type="entry name" value="DinB/YfiT-like"/>
</dbReference>
<proteinExistence type="predicted"/>
<evidence type="ECO:0000313" key="3">
    <source>
        <dbReference type="Proteomes" id="UP001595909"/>
    </source>
</evidence>
<dbReference type="GO" id="GO:0016853">
    <property type="term" value="F:isomerase activity"/>
    <property type="evidence" value="ECO:0007669"/>
    <property type="project" value="UniProtKB-KW"/>
</dbReference>
<keyword evidence="2" id="KW-0413">Isomerase</keyword>
<dbReference type="Gene3D" id="1.20.120.450">
    <property type="entry name" value="dinb family like domain"/>
    <property type="match status" value="1"/>
</dbReference>
<name>A0ABV9RF29_9PSEU</name>
<comment type="caution">
    <text evidence="2">The sequence shown here is derived from an EMBL/GenBank/DDBJ whole genome shotgun (WGS) entry which is preliminary data.</text>
</comment>
<reference evidence="3" key="1">
    <citation type="journal article" date="2019" name="Int. J. Syst. Evol. Microbiol.">
        <title>The Global Catalogue of Microorganisms (GCM) 10K type strain sequencing project: providing services to taxonomists for standard genome sequencing and annotation.</title>
        <authorList>
            <consortium name="The Broad Institute Genomics Platform"/>
            <consortium name="The Broad Institute Genome Sequencing Center for Infectious Disease"/>
            <person name="Wu L."/>
            <person name="Ma J."/>
        </authorList>
    </citation>
    <scope>NUCLEOTIDE SEQUENCE [LARGE SCALE GENOMIC DNA]</scope>
    <source>
        <strain evidence="3">CCUG 50347</strain>
    </source>
</reference>
<keyword evidence="3" id="KW-1185">Reference proteome</keyword>
<dbReference type="RefSeq" id="WP_274189712.1">
    <property type="nucleotide sequence ID" value="NZ_BAABHN010000013.1"/>
</dbReference>
<gene>
    <name evidence="2" type="ORF">ACFPEL_07065</name>
</gene>
<dbReference type="Pfam" id="PF11716">
    <property type="entry name" value="MDMPI_N"/>
    <property type="match status" value="1"/>
</dbReference>
<protein>
    <submittedName>
        <fullName evidence="2">Maleylpyruvate isomerase family mycothiol-dependent enzyme</fullName>
    </submittedName>
</protein>
<dbReference type="NCBIfam" id="TIGR03083">
    <property type="entry name" value="maleylpyruvate isomerase family mycothiol-dependent enzyme"/>
    <property type="match status" value="1"/>
</dbReference>
<evidence type="ECO:0000313" key="2">
    <source>
        <dbReference type="EMBL" id="MFC4832164.1"/>
    </source>
</evidence>
<evidence type="ECO:0000259" key="1">
    <source>
        <dbReference type="Pfam" id="PF11716"/>
    </source>
</evidence>
<feature type="domain" description="Mycothiol-dependent maleylpyruvate isomerase metal-binding" evidence="1">
    <location>
        <begin position="9"/>
        <end position="92"/>
    </location>
</feature>
<dbReference type="InterPro" id="IPR017517">
    <property type="entry name" value="Maleyloyr_isom"/>
</dbReference>
<sequence length="211" mass="22954">MADTRALAREERAEFAAFLATLTPEQWDAPTLCTAWRVRDVVAHVIGYDLEGMTGFVRAMAGAGLSPDRANQRVVDDLRDLEPWGLLDLVRRYETPAGLPSRFGGRIALTDGAIHQQDIRRPLGLPREIPPERLRAVLDFAMVAPPVRAFVRTRGLRLVATDLDWSSGRGTEVQGPGEALLMAAAGRPDALDELEGPGLGVLAGRCRPVRG</sequence>
<dbReference type="InterPro" id="IPR024344">
    <property type="entry name" value="MDMPI_metal-binding"/>
</dbReference>
<dbReference type="SUPFAM" id="SSF109854">
    <property type="entry name" value="DinB/YfiT-like putative metalloenzymes"/>
    <property type="match status" value="1"/>
</dbReference>
<accession>A0ABV9RF29</accession>
<dbReference type="EMBL" id="JBHSIM010000013">
    <property type="protein sequence ID" value="MFC4832164.1"/>
    <property type="molecule type" value="Genomic_DNA"/>
</dbReference>
<organism evidence="2 3">
    <name type="scientific">Actinomycetospora chibensis</name>
    <dbReference type="NCBI Taxonomy" id="663606"/>
    <lineage>
        <taxon>Bacteria</taxon>
        <taxon>Bacillati</taxon>
        <taxon>Actinomycetota</taxon>
        <taxon>Actinomycetes</taxon>
        <taxon>Pseudonocardiales</taxon>
        <taxon>Pseudonocardiaceae</taxon>
        <taxon>Actinomycetospora</taxon>
    </lineage>
</organism>